<dbReference type="Proteomes" id="UP000438429">
    <property type="component" value="Unassembled WGS sequence"/>
</dbReference>
<accession>A0A6A4T6L2</accession>
<feature type="region of interest" description="Disordered" evidence="1">
    <location>
        <begin position="55"/>
        <end position="123"/>
    </location>
</feature>
<dbReference type="EMBL" id="VEVO01000005">
    <property type="protein sequence ID" value="KAF0041653.1"/>
    <property type="molecule type" value="Genomic_DNA"/>
</dbReference>
<evidence type="ECO:0000256" key="1">
    <source>
        <dbReference type="SAM" id="MobiDB-lite"/>
    </source>
</evidence>
<sequence length="123" mass="13550">MSSGREEEIVISSLRIGNRMRPSRSSSLRVVTSTPPLIASSLALSFPLACLSLSHPDPGFSSTSRQNQRKTHNKPTERERRRGPFRGDTRRASGPDPGDGEKTGRSSVKAPTRNIFKGRTNLY</sequence>
<name>A0A6A4T6L2_SCOMX</name>
<protein>
    <submittedName>
        <fullName evidence="2">Uncharacterized protein</fullName>
    </submittedName>
</protein>
<evidence type="ECO:0000313" key="3">
    <source>
        <dbReference type="Proteomes" id="UP000438429"/>
    </source>
</evidence>
<dbReference type="AlphaFoldDB" id="A0A6A4T6L2"/>
<gene>
    <name evidence="2" type="ORF">F2P81_005185</name>
</gene>
<reference evidence="2 3" key="1">
    <citation type="submission" date="2019-06" db="EMBL/GenBank/DDBJ databases">
        <title>Draft genomes of female and male turbot (Scophthalmus maximus).</title>
        <authorList>
            <person name="Xu H."/>
            <person name="Xu X.-W."/>
            <person name="Shao C."/>
            <person name="Chen S."/>
        </authorList>
    </citation>
    <scope>NUCLEOTIDE SEQUENCE [LARGE SCALE GENOMIC DNA]</scope>
    <source>
        <strain evidence="2">Ysfricsl-2016a</strain>
        <tissue evidence="2">Blood</tissue>
    </source>
</reference>
<evidence type="ECO:0000313" key="2">
    <source>
        <dbReference type="EMBL" id="KAF0041653.1"/>
    </source>
</evidence>
<organism evidence="2 3">
    <name type="scientific">Scophthalmus maximus</name>
    <name type="common">Turbot</name>
    <name type="synonym">Psetta maxima</name>
    <dbReference type="NCBI Taxonomy" id="52904"/>
    <lineage>
        <taxon>Eukaryota</taxon>
        <taxon>Metazoa</taxon>
        <taxon>Chordata</taxon>
        <taxon>Craniata</taxon>
        <taxon>Vertebrata</taxon>
        <taxon>Euteleostomi</taxon>
        <taxon>Actinopterygii</taxon>
        <taxon>Neopterygii</taxon>
        <taxon>Teleostei</taxon>
        <taxon>Neoteleostei</taxon>
        <taxon>Acanthomorphata</taxon>
        <taxon>Carangaria</taxon>
        <taxon>Pleuronectiformes</taxon>
        <taxon>Pleuronectoidei</taxon>
        <taxon>Scophthalmidae</taxon>
        <taxon>Scophthalmus</taxon>
    </lineage>
</organism>
<comment type="caution">
    <text evidence="2">The sequence shown here is derived from an EMBL/GenBank/DDBJ whole genome shotgun (WGS) entry which is preliminary data.</text>
</comment>
<feature type="compositionally biased region" description="Basic and acidic residues" evidence="1">
    <location>
        <begin position="74"/>
        <end position="104"/>
    </location>
</feature>
<proteinExistence type="predicted"/>